<dbReference type="Proteomes" id="UP001431783">
    <property type="component" value="Unassembled WGS sequence"/>
</dbReference>
<dbReference type="AlphaFoldDB" id="A0AAW1U7S1"/>
<keyword evidence="2" id="KW-1185">Reference proteome</keyword>
<evidence type="ECO:0000313" key="1">
    <source>
        <dbReference type="EMBL" id="KAK9879762.1"/>
    </source>
</evidence>
<proteinExistence type="predicted"/>
<accession>A0AAW1U7S1</accession>
<protein>
    <submittedName>
        <fullName evidence="1">Uncharacterized protein</fullName>
    </submittedName>
</protein>
<dbReference type="EMBL" id="JARQZJ010000062">
    <property type="protein sequence ID" value="KAK9879762.1"/>
    <property type="molecule type" value="Genomic_DNA"/>
</dbReference>
<comment type="caution">
    <text evidence="1">The sequence shown here is derived from an EMBL/GenBank/DDBJ whole genome shotgun (WGS) entry which is preliminary data.</text>
</comment>
<reference evidence="1 2" key="1">
    <citation type="submission" date="2023-03" db="EMBL/GenBank/DDBJ databases">
        <title>Genome insight into feeding habits of ladybird beetles.</title>
        <authorList>
            <person name="Li H.-S."/>
            <person name="Huang Y.-H."/>
            <person name="Pang H."/>
        </authorList>
    </citation>
    <scope>NUCLEOTIDE SEQUENCE [LARGE SCALE GENOMIC DNA]</scope>
    <source>
        <strain evidence="1">SYSU_2023b</strain>
        <tissue evidence="1">Whole body</tissue>
    </source>
</reference>
<sequence>MSVISEEVPSTSRKLIKENTNFMKYRRTEQQTRQREVDGIQDAVRVPHSADNRRYYTSENIRKKSETIMEDARKRAEAVKEGFAHLLGEEYDIQSFLSYLHTDVTAQLKRQNERKILQNER</sequence>
<evidence type="ECO:0000313" key="2">
    <source>
        <dbReference type="Proteomes" id="UP001431783"/>
    </source>
</evidence>
<organism evidence="1 2">
    <name type="scientific">Henosepilachna vigintioctopunctata</name>
    <dbReference type="NCBI Taxonomy" id="420089"/>
    <lineage>
        <taxon>Eukaryota</taxon>
        <taxon>Metazoa</taxon>
        <taxon>Ecdysozoa</taxon>
        <taxon>Arthropoda</taxon>
        <taxon>Hexapoda</taxon>
        <taxon>Insecta</taxon>
        <taxon>Pterygota</taxon>
        <taxon>Neoptera</taxon>
        <taxon>Endopterygota</taxon>
        <taxon>Coleoptera</taxon>
        <taxon>Polyphaga</taxon>
        <taxon>Cucujiformia</taxon>
        <taxon>Coccinelloidea</taxon>
        <taxon>Coccinellidae</taxon>
        <taxon>Epilachninae</taxon>
        <taxon>Epilachnini</taxon>
        <taxon>Henosepilachna</taxon>
    </lineage>
</organism>
<name>A0AAW1U7S1_9CUCU</name>
<gene>
    <name evidence="1" type="ORF">WA026_006824</name>
</gene>